<keyword evidence="4 6" id="KW-0808">Transferase</keyword>
<dbReference type="GO" id="GO:0005737">
    <property type="term" value="C:cytoplasm"/>
    <property type="evidence" value="ECO:0007669"/>
    <property type="project" value="UniProtKB-SubCell"/>
</dbReference>
<dbReference type="Gene3D" id="3.40.50.300">
    <property type="entry name" value="P-loop containing nucleotide triphosphate hydrolases"/>
    <property type="match status" value="1"/>
</dbReference>
<evidence type="ECO:0000256" key="2">
    <source>
        <dbReference type="ARBA" id="ARBA00005771"/>
    </source>
</evidence>
<dbReference type="GeneID" id="105891760"/>
<evidence type="ECO:0000256" key="4">
    <source>
        <dbReference type="ARBA" id="ARBA00022679"/>
    </source>
</evidence>
<evidence type="ECO:0000256" key="3">
    <source>
        <dbReference type="ARBA" id="ARBA00022490"/>
    </source>
</evidence>
<dbReference type="AlphaFoldDB" id="A0A6P3VJT1"/>
<dbReference type="PANTHER" id="PTHR11783">
    <property type="entry name" value="SULFOTRANSFERASE SULT"/>
    <property type="match status" value="1"/>
</dbReference>
<reference evidence="9" key="1">
    <citation type="submission" date="2025-08" db="UniProtKB">
        <authorList>
            <consortium name="RefSeq"/>
        </authorList>
    </citation>
    <scope>IDENTIFICATION</scope>
</reference>
<comment type="subcellular location">
    <subcellularLocation>
        <location evidence="1">Cytoplasm</location>
    </subcellularLocation>
</comment>
<gene>
    <name evidence="9" type="primary">LOC105891760</name>
</gene>
<dbReference type="OrthoDB" id="205623at2759"/>
<evidence type="ECO:0000313" key="9">
    <source>
        <dbReference type="RefSeq" id="XP_012673394.2"/>
    </source>
</evidence>
<sequence>MECKYLTYHGLLLPTISHSEDSLEYFEKFQVKDDDVFAITYPKSGTTWMQEILPLILNGGDFTPVKTIPNWDRVPWLEETRAALVMDKMTQPRLMVSHMPYELMPPSFFSSKAKVIYVARNPKDVVVSSFFFHQMASCLGDPGLFEEFLDKFLAGKVMFGKWTNHVRSWRLTDLGDRILYVTYEDMIEDLKGVVRRFSDFLGQKMSEETLEQVVSHCSFNTMKTNAMSNYSLVPQELMDSKKSAFLRKGISGDWKNHFSPEQEEKFSAAIKDEMRGSNIQFPWDEDQPVAV</sequence>
<evidence type="ECO:0000313" key="8">
    <source>
        <dbReference type="Proteomes" id="UP000515152"/>
    </source>
</evidence>
<evidence type="ECO:0000256" key="5">
    <source>
        <dbReference type="ARBA" id="ARBA00022939"/>
    </source>
</evidence>
<dbReference type="EC" id="2.8.2.-" evidence="6"/>
<dbReference type="GO" id="GO:0008146">
    <property type="term" value="F:sulfotransferase activity"/>
    <property type="evidence" value="ECO:0007669"/>
    <property type="project" value="InterPro"/>
</dbReference>
<name>A0A6P3VJT1_CLUHA</name>
<keyword evidence="8" id="KW-1185">Reference proteome</keyword>
<accession>A0A6P3VJT1</accession>
<dbReference type="InterPro" id="IPR027417">
    <property type="entry name" value="P-loop_NTPase"/>
</dbReference>
<dbReference type="RefSeq" id="XP_012673394.2">
    <property type="nucleotide sequence ID" value="XM_012817940.3"/>
</dbReference>
<dbReference type="GO" id="GO:0006805">
    <property type="term" value="P:xenobiotic metabolic process"/>
    <property type="evidence" value="ECO:0007669"/>
    <property type="project" value="UniProtKB-ARBA"/>
</dbReference>
<keyword evidence="3" id="KW-0963">Cytoplasm</keyword>
<dbReference type="Pfam" id="PF00685">
    <property type="entry name" value="Sulfotransfer_1"/>
    <property type="match status" value="1"/>
</dbReference>
<organism evidence="8 9">
    <name type="scientific">Clupea harengus</name>
    <name type="common">Atlantic herring</name>
    <dbReference type="NCBI Taxonomy" id="7950"/>
    <lineage>
        <taxon>Eukaryota</taxon>
        <taxon>Metazoa</taxon>
        <taxon>Chordata</taxon>
        <taxon>Craniata</taxon>
        <taxon>Vertebrata</taxon>
        <taxon>Euteleostomi</taxon>
        <taxon>Actinopterygii</taxon>
        <taxon>Neopterygii</taxon>
        <taxon>Teleostei</taxon>
        <taxon>Clupei</taxon>
        <taxon>Clupeiformes</taxon>
        <taxon>Clupeoidei</taxon>
        <taxon>Clupeidae</taxon>
        <taxon>Clupea</taxon>
    </lineage>
</organism>
<dbReference type="Proteomes" id="UP000515152">
    <property type="component" value="Chromosome 11"/>
</dbReference>
<protein>
    <recommendedName>
        <fullName evidence="6">Sulfotransferase</fullName>
        <ecNumber evidence="6">2.8.2.-</ecNumber>
    </recommendedName>
</protein>
<dbReference type="FunFam" id="3.40.50.300:FF:000433">
    <property type="entry name" value="Estrogen sulfotransferase"/>
    <property type="match status" value="1"/>
</dbReference>
<dbReference type="KEGG" id="char:105891760"/>
<feature type="domain" description="Sulfotransferase" evidence="7">
    <location>
        <begin position="33"/>
        <end position="277"/>
    </location>
</feature>
<evidence type="ECO:0000256" key="6">
    <source>
        <dbReference type="RuleBase" id="RU361155"/>
    </source>
</evidence>
<evidence type="ECO:0000256" key="1">
    <source>
        <dbReference type="ARBA" id="ARBA00004496"/>
    </source>
</evidence>
<dbReference type="SUPFAM" id="SSF52540">
    <property type="entry name" value="P-loop containing nucleoside triphosphate hydrolases"/>
    <property type="match status" value="1"/>
</dbReference>
<dbReference type="InterPro" id="IPR000863">
    <property type="entry name" value="Sulfotransferase_dom"/>
</dbReference>
<proteinExistence type="inferred from homology"/>
<comment type="similarity">
    <text evidence="2 6">Belongs to the sulfotransferase 1 family.</text>
</comment>
<keyword evidence="5" id="KW-0128">Catecholamine metabolism</keyword>
<dbReference type="GO" id="GO:0006584">
    <property type="term" value="P:catecholamine metabolic process"/>
    <property type="evidence" value="ECO:0007669"/>
    <property type="project" value="UniProtKB-KW"/>
</dbReference>
<evidence type="ECO:0000259" key="7">
    <source>
        <dbReference type="Pfam" id="PF00685"/>
    </source>
</evidence>